<reference evidence="3" key="1">
    <citation type="journal article" date="2019" name="Int. J. Syst. Evol. Microbiol.">
        <title>The Global Catalogue of Microorganisms (GCM) 10K type strain sequencing project: providing services to taxonomists for standard genome sequencing and annotation.</title>
        <authorList>
            <consortium name="The Broad Institute Genomics Platform"/>
            <consortium name="The Broad Institute Genome Sequencing Center for Infectious Disease"/>
            <person name="Wu L."/>
            <person name="Ma J."/>
        </authorList>
    </citation>
    <scope>NUCLEOTIDE SEQUENCE [LARGE SCALE GENOMIC DNA]</scope>
    <source>
        <strain evidence="3">JCM 3175</strain>
    </source>
</reference>
<comment type="caution">
    <text evidence="2">The sequence shown here is derived from an EMBL/GenBank/DDBJ whole genome shotgun (WGS) entry which is preliminary data.</text>
</comment>
<keyword evidence="3" id="KW-1185">Reference proteome</keyword>
<evidence type="ECO:0000313" key="3">
    <source>
        <dbReference type="Proteomes" id="UP001500307"/>
    </source>
</evidence>
<dbReference type="RefSeq" id="WP_346116347.1">
    <property type="nucleotide sequence ID" value="NZ_BAABGU010000003.1"/>
</dbReference>
<evidence type="ECO:0000313" key="2">
    <source>
        <dbReference type="EMBL" id="GAA4563866.1"/>
    </source>
</evidence>
<evidence type="ECO:0008006" key="4">
    <source>
        <dbReference type="Google" id="ProtNLM"/>
    </source>
</evidence>
<feature type="region of interest" description="Disordered" evidence="1">
    <location>
        <begin position="47"/>
        <end position="71"/>
    </location>
</feature>
<dbReference type="Proteomes" id="UP001500307">
    <property type="component" value="Unassembled WGS sequence"/>
</dbReference>
<accession>A0ABP8S7H3</accession>
<organism evidence="2 3">
    <name type="scientific">Micromonospora coerulea</name>
    <dbReference type="NCBI Taxonomy" id="47856"/>
    <lineage>
        <taxon>Bacteria</taxon>
        <taxon>Bacillati</taxon>
        <taxon>Actinomycetota</taxon>
        <taxon>Actinomycetes</taxon>
        <taxon>Micromonosporales</taxon>
        <taxon>Micromonosporaceae</taxon>
        <taxon>Micromonospora</taxon>
    </lineage>
</organism>
<evidence type="ECO:0000256" key="1">
    <source>
        <dbReference type="SAM" id="MobiDB-lite"/>
    </source>
</evidence>
<protein>
    <recommendedName>
        <fullName evidence="4">DUF3558 domain-containing protein</fullName>
    </recommendedName>
</protein>
<gene>
    <name evidence="2" type="ORF">GCM10023176_08740</name>
</gene>
<proteinExistence type="predicted"/>
<sequence length="219" mass="22514">MPYAEPPAPEQEEPLVRQTIRPALCIAVSVTVGAFGVAGCTADGDTTQAGGTPGSVPTASPTPDGPYQAPSNLCDVIDSSPLKSTNAPLAATGKHYESNGAGRASRSCTVPLAGGRLDIVAVIHDRTADAATAFTSAADSKMWKYRLTRSGPVSGVGQESFARLGRYDATSVVTELTTRDANVVLTVNAFVRLPNADARGKLEAAVKEVSRATLTTLAG</sequence>
<name>A0ABP8S7H3_9ACTN</name>
<dbReference type="EMBL" id="BAABGU010000003">
    <property type="protein sequence ID" value="GAA4563866.1"/>
    <property type="molecule type" value="Genomic_DNA"/>
</dbReference>